<evidence type="ECO:0000313" key="2">
    <source>
        <dbReference type="EMBL" id="CAS00052.1"/>
    </source>
</evidence>
<keyword evidence="3" id="KW-1185">Reference proteome</keyword>
<protein>
    <submittedName>
        <fullName evidence="2">Protein CBG25214</fullName>
    </submittedName>
</protein>
<dbReference type="Proteomes" id="UP000008549">
    <property type="component" value="Unassembled WGS sequence"/>
</dbReference>
<sequence>MTTHHEKPTNRKIRDEQKKDER</sequence>
<proteinExistence type="predicted"/>
<dbReference type="RefSeq" id="XP_045099612.1">
    <property type="nucleotide sequence ID" value="XM_045243105.1"/>
</dbReference>
<dbReference type="AlphaFoldDB" id="B6IJH2"/>
<name>B6IJH2_CAEBR</name>
<reference evidence="2 3" key="2">
    <citation type="journal article" date="2011" name="PLoS Genet.">
        <title>Caenorhabditis briggsae recombinant inbred line genotypes reveal inter-strain incompatibility and the evolution of recombination.</title>
        <authorList>
            <person name="Ross J.A."/>
            <person name="Koboldt D.C."/>
            <person name="Staisch J.E."/>
            <person name="Chamberlin H.M."/>
            <person name="Gupta B.P."/>
            <person name="Miller R.D."/>
            <person name="Baird S.E."/>
            <person name="Haag E.S."/>
        </authorList>
    </citation>
    <scope>NUCLEOTIDE SEQUENCE [LARGE SCALE GENOMIC DNA]</scope>
    <source>
        <strain evidence="2 3">AF16</strain>
    </source>
</reference>
<gene>
    <name evidence="2" type="ORF">CBG25214</name>
    <name evidence="2" type="ORF">CBG_25214</name>
</gene>
<feature type="region of interest" description="Disordered" evidence="1">
    <location>
        <begin position="1"/>
        <end position="22"/>
    </location>
</feature>
<dbReference type="GeneID" id="68916709"/>
<dbReference type="EMBL" id="HE600904">
    <property type="protein sequence ID" value="CAS00052.1"/>
    <property type="molecule type" value="Genomic_DNA"/>
</dbReference>
<evidence type="ECO:0000313" key="3">
    <source>
        <dbReference type="Proteomes" id="UP000008549"/>
    </source>
</evidence>
<dbReference type="KEGG" id="cbr:CBG_25214"/>
<evidence type="ECO:0000256" key="1">
    <source>
        <dbReference type="SAM" id="MobiDB-lite"/>
    </source>
</evidence>
<accession>B6IJH2</accession>
<dbReference type="InParanoid" id="B6IJH2"/>
<dbReference type="CTD" id="68916709"/>
<dbReference type="HOGENOM" id="CLU_3425182_0_0_1"/>
<organism evidence="2 3">
    <name type="scientific">Caenorhabditis briggsae</name>
    <dbReference type="NCBI Taxonomy" id="6238"/>
    <lineage>
        <taxon>Eukaryota</taxon>
        <taxon>Metazoa</taxon>
        <taxon>Ecdysozoa</taxon>
        <taxon>Nematoda</taxon>
        <taxon>Chromadorea</taxon>
        <taxon>Rhabditida</taxon>
        <taxon>Rhabditina</taxon>
        <taxon>Rhabditomorpha</taxon>
        <taxon>Rhabditoidea</taxon>
        <taxon>Rhabditidae</taxon>
        <taxon>Peloderinae</taxon>
        <taxon>Caenorhabditis</taxon>
    </lineage>
</organism>
<reference evidence="2 3" key="1">
    <citation type="journal article" date="2003" name="PLoS Biol.">
        <title>The genome sequence of Caenorhabditis briggsae: a platform for comparative genomics.</title>
        <authorList>
            <person name="Stein L.D."/>
            <person name="Bao Z."/>
            <person name="Blasiar D."/>
            <person name="Blumenthal T."/>
            <person name="Brent M.R."/>
            <person name="Chen N."/>
            <person name="Chinwalla A."/>
            <person name="Clarke L."/>
            <person name="Clee C."/>
            <person name="Coghlan A."/>
            <person name="Coulson A."/>
            <person name="D'Eustachio P."/>
            <person name="Fitch D.H."/>
            <person name="Fulton L.A."/>
            <person name="Fulton R.E."/>
            <person name="Griffiths-Jones S."/>
            <person name="Harris T.W."/>
            <person name="Hillier L.W."/>
            <person name="Kamath R."/>
            <person name="Kuwabara P.E."/>
            <person name="Mardis E.R."/>
            <person name="Marra M.A."/>
            <person name="Miner T.L."/>
            <person name="Minx P."/>
            <person name="Mullikin J.C."/>
            <person name="Plumb R.W."/>
            <person name="Rogers J."/>
            <person name="Schein J.E."/>
            <person name="Sohrmann M."/>
            <person name="Spieth J."/>
            <person name="Stajich J.E."/>
            <person name="Wei C."/>
            <person name="Willey D."/>
            <person name="Wilson R.K."/>
            <person name="Durbin R."/>
            <person name="Waterston R.H."/>
        </authorList>
    </citation>
    <scope>NUCLEOTIDE SEQUENCE [LARGE SCALE GENOMIC DNA]</scope>
    <source>
        <strain evidence="2 3">AF16</strain>
    </source>
</reference>